<keyword evidence="3 8" id="KW-0597">Phosphoprotein</keyword>
<dbReference type="PROSITE" id="PS00041">
    <property type="entry name" value="HTH_ARAC_FAMILY_1"/>
    <property type="match status" value="1"/>
</dbReference>
<keyword evidence="9" id="KW-0175">Coiled coil</keyword>
<dbReference type="InterPro" id="IPR041522">
    <property type="entry name" value="CdaR_GGDEF"/>
</dbReference>
<dbReference type="PRINTS" id="PR00032">
    <property type="entry name" value="HTHARAC"/>
</dbReference>
<keyword evidence="2" id="KW-0963">Cytoplasm</keyword>
<dbReference type="SUPFAM" id="SSF52172">
    <property type="entry name" value="CheY-like"/>
    <property type="match status" value="1"/>
</dbReference>
<evidence type="ECO:0000256" key="5">
    <source>
        <dbReference type="ARBA" id="ARBA00023015"/>
    </source>
</evidence>
<evidence type="ECO:0000256" key="7">
    <source>
        <dbReference type="ARBA" id="ARBA00023163"/>
    </source>
</evidence>
<dbReference type="InterPro" id="IPR051552">
    <property type="entry name" value="HptR"/>
</dbReference>
<feature type="compositionally biased region" description="Gly residues" evidence="10">
    <location>
        <begin position="317"/>
        <end position="338"/>
    </location>
</feature>
<feature type="domain" description="Response regulatory" evidence="12">
    <location>
        <begin position="5"/>
        <end position="122"/>
    </location>
</feature>
<dbReference type="Pfam" id="PF12833">
    <property type="entry name" value="HTH_18"/>
    <property type="match status" value="1"/>
</dbReference>
<evidence type="ECO:0000256" key="1">
    <source>
        <dbReference type="ARBA" id="ARBA00004496"/>
    </source>
</evidence>
<dbReference type="GO" id="GO:0005737">
    <property type="term" value="C:cytoplasm"/>
    <property type="evidence" value="ECO:0007669"/>
    <property type="project" value="UniProtKB-SubCell"/>
</dbReference>
<dbReference type="InterPro" id="IPR001789">
    <property type="entry name" value="Sig_transdc_resp-reg_receiver"/>
</dbReference>
<dbReference type="AlphaFoldDB" id="A0A3Q8X9U4"/>
<keyword evidence="7" id="KW-0804">Transcription</keyword>
<dbReference type="CDD" id="cd17536">
    <property type="entry name" value="REC_YesN-like"/>
    <property type="match status" value="1"/>
</dbReference>
<feature type="modified residue" description="4-aspartylphosphate" evidence="8">
    <location>
        <position position="57"/>
    </location>
</feature>
<evidence type="ECO:0000259" key="11">
    <source>
        <dbReference type="PROSITE" id="PS01124"/>
    </source>
</evidence>
<dbReference type="InterPro" id="IPR018060">
    <property type="entry name" value="HTH_AraC"/>
</dbReference>
<keyword evidence="6" id="KW-0238">DNA-binding</keyword>
<accession>A0A3Q8X9U4</accession>
<evidence type="ECO:0000256" key="9">
    <source>
        <dbReference type="SAM" id="Coils"/>
    </source>
</evidence>
<gene>
    <name evidence="13" type="ORF">EJC50_26755</name>
</gene>
<evidence type="ECO:0000256" key="8">
    <source>
        <dbReference type="PROSITE-ProRule" id="PRU00169"/>
    </source>
</evidence>
<dbReference type="SMART" id="SM00342">
    <property type="entry name" value="HTH_ARAC"/>
    <property type="match status" value="1"/>
</dbReference>
<dbReference type="PANTHER" id="PTHR42713">
    <property type="entry name" value="HISTIDINE KINASE-RELATED"/>
    <property type="match status" value="1"/>
</dbReference>
<dbReference type="Proteomes" id="UP000272528">
    <property type="component" value="Chromosome"/>
</dbReference>
<keyword evidence="14" id="KW-1185">Reference proteome</keyword>
<protein>
    <submittedName>
        <fullName evidence="13">Response regulator</fullName>
    </submittedName>
</protein>
<evidence type="ECO:0000256" key="4">
    <source>
        <dbReference type="ARBA" id="ARBA00023012"/>
    </source>
</evidence>
<evidence type="ECO:0000313" key="13">
    <source>
        <dbReference type="EMBL" id="AZN42892.1"/>
    </source>
</evidence>
<evidence type="ECO:0000256" key="3">
    <source>
        <dbReference type="ARBA" id="ARBA00022553"/>
    </source>
</evidence>
<dbReference type="Pfam" id="PF17853">
    <property type="entry name" value="GGDEF_2"/>
    <property type="match status" value="1"/>
</dbReference>
<feature type="domain" description="HTH araC/xylS-type" evidence="11">
    <location>
        <begin position="480"/>
        <end position="577"/>
    </location>
</feature>
<dbReference type="KEGG" id="palb:EJC50_26755"/>
<dbReference type="SMART" id="SM00448">
    <property type="entry name" value="REC"/>
    <property type="match status" value="1"/>
</dbReference>
<sequence>MMRMKVLIVEDEPLLREGLIRKIDWQTLGLELAGEAGDGFEAMFQLVNCLPDIVLTDVRMPGMDGLQFINQARVNFPNVKFVIISGFNEFEYVREALLYNVKDYLLKPIDKQKLHVLLAGLVEELREERQQEADRTKLHELNEMIRQSNLQPLDFQLTHLISEQDARWDGLPVGLVRSRSFAGASVRIVFRNETSRFGENDEPLARFAVQNSIENALAALPIEVIAFKHAYHSEEIVVFLGSPADMLDLGRIGETLTQTVSWIRQHLGLIISIGVGGVKVELTQLRLSCMEARKALQNRLLFGNGNVYMDSGGGAGGAGTRDGNGDAGARGEYGGGGARARDGNRGSGGAGARDGNGGNGAAGYPLLLNQAERGLTAMLEEGHHRDFLDYAAQLFHSLAESQDARYEQVEYLYTEIIHMLRKHAAKTAIDLPNWSLGTPIASLENLTDWREIIAIIEQQLERLSRMLDRGAERSCDEIIESVQHYVQQHYDEDLSLQWVSDNYYIHPNYFSKRFKSVVGISFNDYVTRARIDRSKELLRTTTLKIARISQLVGYEDQNYFCNVFKKVTGVSPSAYRV</sequence>
<dbReference type="Gene3D" id="1.10.10.60">
    <property type="entry name" value="Homeodomain-like"/>
    <property type="match status" value="2"/>
</dbReference>
<reference evidence="14" key="1">
    <citation type="submission" date="2018-12" db="EMBL/GenBank/DDBJ databases">
        <title>Genome sequence of Peanibacillus sp.</title>
        <authorList>
            <person name="Subramani G."/>
            <person name="Srinivasan S."/>
            <person name="Kim M.K."/>
        </authorList>
    </citation>
    <scope>NUCLEOTIDE SEQUENCE [LARGE SCALE GENOMIC DNA]</scope>
    <source>
        <strain evidence="14">18JY67-1</strain>
    </source>
</reference>
<keyword evidence="4" id="KW-0902">Two-component regulatory system</keyword>
<comment type="subcellular location">
    <subcellularLocation>
        <location evidence="1">Cytoplasm</location>
    </subcellularLocation>
</comment>
<dbReference type="PROSITE" id="PS01124">
    <property type="entry name" value="HTH_ARAC_FAMILY_2"/>
    <property type="match status" value="1"/>
</dbReference>
<dbReference type="InterPro" id="IPR009057">
    <property type="entry name" value="Homeodomain-like_sf"/>
</dbReference>
<proteinExistence type="predicted"/>
<name>A0A3Q8X9U4_9BACL</name>
<feature type="compositionally biased region" description="Gly residues" evidence="10">
    <location>
        <begin position="345"/>
        <end position="356"/>
    </location>
</feature>
<dbReference type="GO" id="GO:0043565">
    <property type="term" value="F:sequence-specific DNA binding"/>
    <property type="evidence" value="ECO:0007669"/>
    <property type="project" value="InterPro"/>
</dbReference>
<evidence type="ECO:0000259" key="12">
    <source>
        <dbReference type="PROSITE" id="PS50110"/>
    </source>
</evidence>
<evidence type="ECO:0000256" key="6">
    <source>
        <dbReference type="ARBA" id="ARBA00023125"/>
    </source>
</evidence>
<dbReference type="EMBL" id="CP034437">
    <property type="protein sequence ID" value="AZN42892.1"/>
    <property type="molecule type" value="Genomic_DNA"/>
</dbReference>
<dbReference type="Gene3D" id="3.40.50.2300">
    <property type="match status" value="1"/>
</dbReference>
<dbReference type="SUPFAM" id="SSF46689">
    <property type="entry name" value="Homeodomain-like"/>
    <property type="match status" value="2"/>
</dbReference>
<evidence type="ECO:0000256" key="2">
    <source>
        <dbReference type="ARBA" id="ARBA00022490"/>
    </source>
</evidence>
<feature type="region of interest" description="Disordered" evidence="10">
    <location>
        <begin position="317"/>
        <end position="356"/>
    </location>
</feature>
<evidence type="ECO:0000313" key="14">
    <source>
        <dbReference type="Proteomes" id="UP000272528"/>
    </source>
</evidence>
<organism evidence="13 14">
    <name type="scientific">Paenibacillus albus</name>
    <dbReference type="NCBI Taxonomy" id="2495582"/>
    <lineage>
        <taxon>Bacteria</taxon>
        <taxon>Bacillati</taxon>
        <taxon>Bacillota</taxon>
        <taxon>Bacilli</taxon>
        <taxon>Bacillales</taxon>
        <taxon>Paenibacillaceae</taxon>
        <taxon>Paenibacillus</taxon>
    </lineage>
</organism>
<dbReference type="OrthoDB" id="342399at2"/>
<dbReference type="PROSITE" id="PS50110">
    <property type="entry name" value="RESPONSE_REGULATORY"/>
    <property type="match status" value="1"/>
</dbReference>
<feature type="coiled-coil region" evidence="9">
    <location>
        <begin position="446"/>
        <end position="473"/>
    </location>
</feature>
<keyword evidence="5" id="KW-0805">Transcription regulation</keyword>
<dbReference type="PANTHER" id="PTHR42713:SF3">
    <property type="entry name" value="TRANSCRIPTIONAL REGULATORY PROTEIN HPTR"/>
    <property type="match status" value="1"/>
</dbReference>
<dbReference type="InterPro" id="IPR011006">
    <property type="entry name" value="CheY-like_superfamily"/>
</dbReference>
<dbReference type="Pfam" id="PF00072">
    <property type="entry name" value="Response_reg"/>
    <property type="match status" value="1"/>
</dbReference>
<dbReference type="InterPro" id="IPR020449">
    <property type="entry name" value="Tscrpt_reg_AraC-type_HTH"/>
</dbReference>
<dbReference type="GO" id="GO:0000160">
    <property type="term" value="P:phosphorelay signal transduction system"/>
    <property type="evidence" value="ECO:0007669"/>
    <property type="project" value="UniProtKB-KW"/>
</dbReference>
<dbReference type="GO" id="GO:0003700">
    <property type="term" value="F:DNA-binding transcription factor activity"/>
    <property type="evidence" value="ECO:0007669"/>
    <property type="project" value="InterPro"/>
</dbReference>
<evidence type="ECO:0000256" key="10">
    <source>
        <dbReference type="SAM" id="MobiDB-lite"/>
    </source>
</evidence>
<dbReference type="InterPro" id="IPR018062">
    <property type="entry name" value="HTH_AraC-typ_CS"/>
</dbReference>